<dbReference type="PATRIC" id="fig|458.5.peg.1929"/>
<dbReference type="AlphaFoldDB" id="A0A0W0XQC8"/>
<keyword evidence="2" id="KW-1185">Reference proteome</keyword>
<accession>A0A0W0XQC8</accession>
<organism evidence="1 2">
    <name type="scientific">Legionella rubrilucens</name>
    <dbReference type="NCBI Taxonomy" id="458"/>
    <lineage>
        <taxon>Bacteria</taxon>
        <taxon>Pseudomonadati</taxon>
        <taxon>Pseudomonadota</taxon>
        <taxon>Gammaproteobacteria</taxon>
        <taxon>Legionellales</taxon>
        <taxon>Legionellaceae</taxon>
        <taxon>Legionella</taxon>
    </lineage>
</organism>
<name>A0A0W0XQC8_9GAMM</name>
<evidence type="ECO:0008006" key="3">
    <source>
        <dbReference type="Google" id="ProtNLM"/>
    </source>
</evidence>
<dbReference type="OrthoDB" id="8906462at2"/>
<dbReference type="Pfam" id="PF11006">
    <property type="entry name" value="DUF2845"/>
    <property type="match status" value="1"/>
</dbReference>
<dbReference type="Proteomes" id="UP000054608">
    <property type="component" value="Unassembled WGS sequence"/>
</dbReference>
<proteinExistence type="predicted"/>
<protein>
    <recommendedName>
        <fullName evidence="3">DUF2845 domain-containing protein</fullName>
    </recommendedName>
</protein>
<evidence type="ECO:0000313" key="2">
    <source>
        <dbReference type="Proteomes" id="UP000054608"/>
    </source>
</evidence>
<dbReference type="EMBL" id="LNYT01000020">
    <property type="protein sequence ID" value="KTD46929.1"/>
    <property type="molecule type" value="Genomic_DNA"/>
</dbReference>
<reference evidence="1 2" key="1">
    <citation type="submission" date="2015-11" db="EMBL/GenBank/DDBJ databases">
        <title>Genomic analysis of 38 Legionella species identifies large and diverse effector repertoires.</title>
        <authorList>
            <person name="Burstein D."/>
            <person name="Amaro F."/>
            <person name="Zusman T."/>
            <person name="Lifshitz Z."/>
            <person name="Cohen O."/>
            <person name="Gilbert J.A."/>
            <person name="Pupko T."/>
            <person name="Shuman H.A."/>
            <person name="Segal G."/>
        </authorList>
    </citation>
    <scope>NUCLEOTIDE SEQUENCE [LARGE SCALE GENOMIC DNA]</scope>
    <source>
        <strain evidence="1 2">WA-270A-C2</strain>
    </source>
</reference>
<dbReference type="InterPro" id="IPR021268">
    <property type="entry name" value="DUF2845"/>
</dbReference>
<evidence type="ECO:0000313" key="1">
    <source>
        <dbReference type="EMBL" id="KTD46929.1"/>
    </source>
</evidence>
<gene>
    <name evidence="1" type="ORF">Lrub_1851</name>
</gene>
<sequence length="104" mass="11912">MEVFLNRKFIKTVVGIVFCVTWVNAWALRCQTTIISPGLSLDEVKSLCGEPFEESEKKEHIVCAQGLQYSCQKIYTQTLIYKRPSTFIIEFQDDKVFSVALSPK</sequence>
<comment type="caution">
    <text evidence="1">The sequence shown here is derived from an EMBL/GenBank/DDBJ whole genome shotgun (WGS) entry which is preliminary data.</text>
</comment>